<dbReference type="Proteomes" id="UP001243375">
    <property type="component" value="Unassembled WGS sequence"/>
</dbReference>
<comment type="caution">
    <text evidence="1">The sequence shown here is derived from an EMBL/GenBank/DDBJ whole genome shotgun (WGS) entry which is preliminary data.</text>
</comment>
<organism evidence="1 2">
    <name type="scientific">Naganishia vaughanmartiniae</name>
    <dbReference type="NCBI Taxonomy" id="1424756"/>
    <lineage>
        <taxon>Eukaryota</taxon>
        <taxon>Fungi</taxon>
        <taxon>Dikarya</taxon>
        <taxon>Basidiomycota</taxon>
        <taxon>Agaricomycotina</taxon>
        <taxon>Tremellomycetes</taxon>
        <taxon>Filobasidiales</taxon>
        <taxon>Filobasidiaceae</taxon>
        <taxon>Naganishia</taxon>
    </lineage>
</organism>
<evidence type="ECO:0000313" key="1">
    <source>
        <dbReference type="EMBL" id="KAJ9116846.1"/>
    </source>
</evidence>
<gene>
    <name evidence="1" type="ORF">QFC22_004503</name>
</gene>
<name>A0ACC2X1B0_9TREE</name>
<sequence length="425" mass="44903">MPSSATILFAALAASGTLASPLVSRWGQNCTVKPLGPGQDDAPQILKAMGDCNNGGTVVLGAAGDVFNISQRMTWNLQDVGIEWNGVLKTEIQSQATSLIISGHNIHIDAHQTGGVDGSGQVFWSYYFNPANNITKNDGDGRPIAFTIQHASNVVVKDFHIWEPILWSSLIDASYNVTLDGMVVNATNTDPMGAGKNWTPNTDGFNTFRSDTISFKNWKVICGDDCGAIKGNSTNIYVKDFACFGGNGFAFGSLGQYQDQEDIVENVYIENLAVSRIDSRVQPNMGNGIYMKTWVGVKNGEPPISGGGGTGRVHNVTVNNLFVGNATYAFQLYQTSGSAGATSGLPGAGVDKNTSTLQFSDITFNNVFGLTTQPKAISVACSPAAPCHGITFNNVAVASNDGTVPSYSCSGNSDGRLFGIDTKCT</sequence>
<dbReference type="EMBL" id="JASBWU010000013">
    <property type="protein sequence ID" value="KAJ9116846.1"/>
    <property type="molecule type" value="Genomic_DNA"/>
</dbReference>
<reference evidence="1" key="1">
    <citation type="submission" date="2023-04" db="EMBL/GenBank/DDBJ databases">
        <title>Draft Genome sequencing of Naganishia species isolated from polar environments using Oxford Nanopore Technology.</title>
        <authorList>
            <person name="Leo P."/>
            <person name="Venkateswaran K."/>
        </authorList>
    </citation>
    <scope>NUCLEOTIDE SEQUENCE</scope>
    <source>
        <strain evidence="1">MNA-CCFEE 5425</strain>
    </source>
</reference>
<proteinExistence type="predicted"/>
<accession>A0ACC2X1B0</accession>
<keyword evidence="2" id="KW-1185">Reference proteome</keyword>
<protein>
    <submittedName>
        <fullName evidence="1">Uncharacterized protein</fullName>
    </submittedName>
</protein>
<evidence type="ECO:0000313" key="2">
    <source>
        <dbReference type="Proteomes" id="UP001243375"/>
    </source>
</evidence>